<name>A0A1H1AUI8_9ACTN</name>
<dbReference type="SUPFAM" id="SSF47090">
    <property type="entry name" value="PGBD-like"/>
    <property type="match status" value="1"/>
</dbReference>
<dbReference type="GO" id="GO:0008360">
    <property type="term" value="P:regulation of cell shape"/>
    <property type="evidence" value="ECO:0007669"/>
    <property type="project" value="UniProtKB-UniRule"/>
</dbReference>
<keyword evidence="4 6" id="KW-0573">Peptidoglycan synthesis</keyword>
<dbReference type="SUPFAM" id="SSF141523">
    <property type="entry name" value="L,D-transpeptidase catalytic domain-like"/>
    <property type="match status" value="1"/>
</dbReference>
<sequence length="254" mass="26573">MKALTVVGGLAGRGAMVAACSVSLTLLGCGIGGGPAAAATTRTASPGAAAGGSTAEPAILRQGDSGADVRAVQRRLAELGYWVGRVDGRYGPLTTQAVYALQKAAGLKRDGAVGPATRAALERGVRPAASSRRGRVAEVDLRRQLLLLVRDGKVEKVFNTSTGSGQVYFSQGVRKIAVTPKGRYRVYRQVDAWDPGPLGALYRPRYFNGGIAVHGFGSVPPYPASHGCVRVSLSAMDWIWKSPWLKVGSTVLVR</sequence>
<dbReference type="GO" id="GO:0016740">
    <property type="term" value="F:transferase activity"/>
    <property type="evidence" value="ECO:0007669"/>
    <property type="project" value="UniProtKB-KW"/>
</dbReference>
<evidence type="ECO:0000256" key="4">
    <source>
        <dbReference type="ARBA" id="ARBA00022984"/>
    </source>
</evidence>
<evidence type="ECO:0000313" key="9">
    <source>
        <dbReference type="Proteomes" id="UP000217103"/>
    </source>
</evidence>
<comment type="pathway">
    <text evidence="1 6">Cell wall biogenesis; peptidoglycan biosynthesis.</text>
</comment>
<dbReference type="Gene3D" id="2.40.440.10">
    <property type="entry name" value="L,D-transpeptidase catalytic domain-like"/>
    <property type="match status" value="1"/>
</dbReference>
<dbReference type="Pfam" id="PF03734">
    <property type="entry name" value="YkuD"/>
    <property type="match status" value="1"/>
</dbReference>
<dbReference type="Pfam" id="PF01471">
    <property type="entry name" value="PG_binding_1"/>
    <property type="match status" value="1"/>
</dbReference>
<proteinExistence type="predicted"/>
<protein>
    <submittedName>
        <fullName evidence="8">L,D-transpeptidase catalytic domain</fullName>
    </submittedName>
</protein>
<dbReference type="InterPro" id="IPR005490">
    <property type="entry name" value="LD_TPept_cat_dom"/>
</dbReference>
<dbReference type="InterPro" id="IPR038063">
    <property type="entry name" value="Transpep_catalytic_dom"/>
</dbReference>
<dbReference type="CDD" id="cd16913">
    <property type="entry name" value="YkuD_like"/>
    <property type="match status" value="1"/>
</dbReference>
<feature type="active site" description="Nucleophile" evidence="6">
    <location>
        <position position="228"/>
    </location>
</feature>
<dbReference type="AlphaFoldDB" id="A0A1H1AUI8"/>
<accession>A0A1H1AUI8</accession>
<dbReference type="EMBL" id="FNKK01000002">
    <property type="protein sequence ID" value="SDQ43330.1"/>
    <property type="molecule type" value="Genomic_DNA"/>
</dbReference>
<keyword evidence="3 6" id="KW-0133">Cell shape</keyword>
<evidence type="ECO:0000259" key="7">
    <source>
        <dbReference type="PROSITE" id="PS52029"/>
    </source>
</evidence>
<dbReference type="GO" id="GO:0018104">
    <property type="term" value="P:peptidoglycan-protein cross-linking"/>
    <property type="evidence" value="ECO:0007669"/>
    <property type="project" value="TreeGrafter"/>
</dbReference>
<evidence type="ECO:0000256" key="5">
    <source>
        <dbReference type="ARBA" id="ARBA00023316"/>
    </source>
</evidence>
<evidence type="ECO:0000256" key="6">
    <source>
        <dbReference type="PROSITE-ProRule" id="PRU01373"/>
    </source>
</evidence>
<dbReference type="GO" id="GO:0071555">
    <property type="term" value="P:cell wall organization"/>
    <property type="evidence" value="ECO:0007669"/>
    <property type="project" value="UniProtKB-UniRule"/>
</dbReference>
<dbReference type="InterPro" id="IPR036366">
    <property type="entry name" value="PGBDSf"/>
</dbReference>
<keyword evidence="2" id="KW-0808">Transferase</keyword>
<dbReference type="InterPro" id="IPR050979">
    <property type="entry name" value="LD-transpeptidase"/>
</dbReference>
<dbReference type="Proteomes" id="UP000217103">
    <property type="component" value="Unassembled WGS sequence"/>
</dbReference>
<dbReference type="Gene3D" id="1.10.101.10">
    <property type="entry name" value="PGBD-like superfamily/PGBD"/>
    <property type="match status" value="1"/>
</dbReference>
<evidence type="ECO:0000256" key="1">
    <source>
        <dbReference type="ARBA" id="ARBA00004752"/>
    </source>
</evidence>
<evidence type="ECO:0000256" key="2">
    <source>
        <dbReference type="ARBA" id="ARBA00022679"/>
    </source>
</evidence>
<dbReference type="RefSeq" id="WP_242659060.1">
    <property type="nucleotide sequence ID" value="NZ_FNKK01000002.1"/>
</dbReference>
<dbReference type="InterPro" id="IPR036365">
    <property type="entry name" value="PGBD-like_sf"/>
</dbReference>
<dbReference type="GO" id="GO:0005576">
    <property type="term" value="C:extracellular region"/>
    <property type="evidence" value="ECO:0007669"/>
    <property type="project" value="TreeGrafter"/>
</dbReference>
<evidence type="ECO:0000256" key="3">
    <source>
        <dbReference type="ARBA" id="ARBA00022960"/>
    </source>
</evidence>
<keyword evidence="9" id="KW-1185">Reference proteome</keyword>
<dbReference type="InterPro" id="IPR002477">
    <property type="entry name" value="Peptidoglycan-bd-like"/>
</dbReference>
<gene>
    <name evidence="8" type="ORF">SAMN04489764_0659</name>
</gene>
<dbReference type="PANTHER" id="PTHR30582:SF2">
    <property type="entry name" value="L,D-TRANSPEPTIDASE YCIB-RELATED"/>
    <property type="match status" value="1"/>
</dbReference>
<feature type="domain" description="L,D-TPase catalytic" evidence="7">
    <location>
        <begin position="135"/>
        <end position="254"/>
    </location>
</feature>
<evidence type="ECO:0000313" key="8">
    <source>
        <dbReference type="EMBL" id="SDQ43330.1"/>
    </source>
</evidence>
<dbReference type="PROSITE" id="PS51257">
    <property type="entry name" value="PROKAR_LIPOPROTEIN"/>
    <property type="match status" value="1"/>
</dbReference>
<reference evidence="8 9" key="1">
    <citation type="submission" date="2016-10" db="EMBL/GenBank/DDBJ databases">
        <authorList>
            <person name="de Groot N.N."/>
        </authorList>
    </citation>
    <scope>NUCLEOTIDE SEQUENCE [LARGE SCALE GENOMIC DNA]</scope>
    <source>
        <strain evidence="8 9">DSM 43794</strain>
    </source>
</reference>
<dbReference type="UniPathway" id="UPA00219"/>
<dbReference type="PANTHER" id="PTHR30582">
    <property type="entry name" value="L,D-TRANSPEPTIDASE"/>
    <property type="match status" value="1"/>
</dbReference>
<organism evidence="8 9">
    <name type="scientific">Thermostaphylospora chromogena</name>
    <dbReference type="NCBI Taxonomy" id="35622"/>
    <lineage>
        <taxon>Bacteria</taxon>
        <taxon>Bacillati</taxon>
        <taxon>Actinomycetota</taxon>
        <taxon>Actinomycetes</taxon>
        <taxon>Streptosporangiales</taxon>
        <taxon>Thermomonosporaceae</taxon>
        <taxon>Thermostaphylospora</taxon>
    </lineage>
</organism>
<dbReference type="PROSITE" id="PS52029">
    <property type="entry name" value="LD_TPASE"/>
    <property type="match status" value="1"/>
</dbReference>
<dbReference type="STRING" id="35622.SAMN04489764_0659"/>
<feature type="active site" description="Proton donor/acceptor" evidence="6">
    <location>
        <position position="214"/>
    </location>
</feature>
<dbReference type="GO" id="GO:0071972">
    <property type="term" value="F:peptidoglycan L,D-transpeptidase activity"/>
    <property type="evidence" value="ECO:0007669"/>
    <property type="project" value="TreeGrafter"/>
</dbReference>
<keyword evidence="5 6" id="KW-0961">Cell wall biogenesis/degradation</keyword>